<keyword evidence="7" id="KW-1185">Reference proteome</keyword>
<dbReference type="AlphaFoldDB" id="A0A0C4YJM6"/>
<evidence type="ECO:0000313" key="6">
    <source>
        <dbReference type="EMBL" id="AJG22104.1"/>
    </source>
</evidence>
<keyword evidence="4" id="KW-0560">Oxidoreductase</keyword>
<evidence type="ECO:0000256" key="5">
    <source>
        <dbReference type="ARBA" id="ARBA00023033"/>
    </source>
</evidence>
<reference evidence="6 7" key="1">
    <citation type="journal article" date="2015" name="Genome Announc.">
        <title>Complete Genome Sequence of Cupriavidus basilensis 4G11, Isolated from the Oak Ridge Field Research Center Site.</title>
        <authorList>
            <person name="Ray J."/>
            <person name="Waters R.J."/>
            <person name="Skerker J.M."/>
            <person name="Kuehl J.V."/>
            <person name="Price M.N."/>
            <person name="Huang J."/>
            <person name="Chakraborty R."/>
            <person name="Arkin A.P."/>
            <person name="Deutschbauer A."/>
        </authorList>
    </citation>
    <scope>NUCLEOTIDE SEQUENCE [LARGE SCALE GENOMIC DNA]</scope>
    <source>
        <strain evidence="6">4G11</strain>
    </source>
</reference>
<evidence type="ECO:0000256" key="2">
    <source>
        <dbReference type="ARBA" id="ARBA00022630"/>
    </source>
</evidence>
<keyword evidence="2" id="KW-0285">Flavoprotein</keyword>
<dbReference type="OrthoDB" id="9778912at2"/>
<evidence type="ECO:0000256" key="1">
    <source>
        <dbReference type="ARBA" id="ARBA00009881"/>
    </source>
</evidence>
<dbReference type="SUPFAM" id="SSF51412">
    <property type="entry name" value="Inosine monophosphate dehydrogenase (IMPDH)"/>
    <property type="match status" value="1"/>
</dbReference>
<dbReference type="InterPro" id="IPR013785">
    <property type="entry name" value="Aldolase_TIM"/>
</dbReference>
<organism evidence="6 7">
    <name type="scientific">Cupriavidus basilensis</name>
    <dbReference type="NCBI Taxonomy" id="68895"/>
    <lineage>
        <taxon>Bacteria</taxon>
        <taxon>Pseudomonadati</taxon>
        <taxon>Pseudomonadota</taxon>
        <taxon>Betaproteobacteria</taxon>
        <taxon>Burkholderiales</taxon>
        <taxon>Burkholderiaceae</taxon>
        <taxon>Cupriavidus</taxon>
    </lineage>
</organism>
<gene>
    <name evidence="6" type="ORF">RR42_s0511</name>
</gene>
<dbReference type="Proteomes" id="UP000031843">
    <property type="component" value="Chromosome secondary"/>
</dbReference>
<dbReference type="Gene3D" id="3.20.20.70">
    <property type="entry name" value="Aldolase class I"/>
    <property type="match status" value="1"/>
</dbReference>
<dbReference type="InterPro" id="IPR004136">
    <property type="entry name" value="NMO"/>
</dbReference>
<evidence type="ECO:0000256" key="4">
    <source>
        <dbReference type="ARBA" id="ARBA00023002"/>
    </source>
</evidence>
<dbReference type="Pfam" id="PF03060">
    <property type="entry name" value="NMO"/>
    <property type="match status" value="1"/>
</dbReference>
<evidence type="ECO:0000256" key="3">
    <source>
        <dbReference type="ARBA" id="ARBA00022643"/>
    </source>
</evidence>
<protein>
    <submittedName>
        <fullName evidence="6">Dioxygenases related to 2-nitropropane dioxygenase</fullName>
    </submittedName>
</protein>
<name>A0A0C4YJM6_9BURK</name>
<dbReference type="EMBL" id="CP010537">
    <property type="protein sequence ID" value="AJG22104.1"/>
    <property type="molecule type" value="Genomic_DNA"/>
</dbReference>
<comment type="similarity">
    <text evidence="1">Belongs to the nitronate monooxygenase family. NMO class I subfamily.</text>
</comment>
<keyword evidence="3" id="KW-0288">FMN</keyword>
<dbReference type="KEGG" id="cbw:RR42_s0511"/>
<keyword evidence="5" id="KW-0503">Monooxygenase</keyword>
<dbReference type="STRING" id="68895.RR42_s0511"/>
<sequence>MAIPSALNNALRLPIIGSPMFISSGIELVVQQCINGIVGAFPALNARPQAQLADWIAEIRERLAAARRADPARKVAPFAVNQVMSKLNTRWEQDLVTIVEHQVPIIITSLKAPPMEVIQEVHAYGGLVLHDVTNVRHARKAASMGVDGLILVAAGAGGQGGDRSPFALINEVRRFFDGAVVLGGAISTGGDVLAAQAMGADLAYMGTRFLAAQESCVSDVYKEELIQSTAADIVYSNTFTGVYGNYLRASLVKANLDPDNLPPFSEETSKYRSTGDGNVKVWRDVRGAGHGCGSIDASEHVADIIATLEAGYHRAADEMQRKRFAPAARAAASMS</sequence>
<evidence type="ECO:0000313" key="7">
    <source>
        <dbReference type="Proteomes" id="UP000031843"/>
    </source>
</evidence>
<dbReference type="CDD" id="cd04730">
    <property type="entry name" value="NPD_like"/>
    <property type="match status" value="1"/>
</dbReference>
<dbReference type="GO" id="GO:0051213">
    <property type="term" value="F:dioxygenase activity"/>
    <property type="evidence" value="ECO:0007669"/>
    <property type="project" value="UniProtKB-KW"/>
</dbReference>
<accession>A0A0C4YJM6</accession>
<dbReference type="GO" id="GO:0018580">
    <property type="term" value="F:nitronate monooxygenase activity"/>
    <property type="evidence" value="ECO:0007669"/>
    <property type="project" value="InterPro"/>
</dbReference>
<proteinExistence type="inferred from homology"/>
<dbReference type="PANTHER" id="PTHR42747">
    <property type="entry name" value="NITRONATE MONOOXYGENASE-RELATED"/>
    <property type="match status" value="1"/>
</dbReference>
<dbReference type="RefSeq" id="WP_043353390.1">
    <property type="nucleotide sequence ID" value="NZ_CP010537.1"/>
</dbReference>
<dbReference type="PANTHER" id="PTHR42747:SF4">
    <property type="entry name" value="BLR1330 PROTEIN"/>
    <property type="match status" value="1"/>
</dbReference>
<keyword evidence="6" id="KW-0223">Dioxygenase</keyword>